<feature type="compositionally biased region" description="Basic residues" evidence="1">
    <location>
        <begin position="255"/>
        <end position="264"/>
    </location>
</feature>
<dbReference type="InterPro" id="IPR032567">
    <property type="entry name" value="RTL1-rel"/>
</dbReference>
<dbReference type="InterPro" id="IPR005162">
    <property type="entry name" value="Retrotrans_gag_dom"/>
</dbReference>
<reference evidence="3" key="1">
    <citation type="submission" date="2020-04" db="EMBL/GenBank/DDBJ databases">
        <title>Genome Assembly and Annotation of Botryosphaeria dothidea sdau 11-99, a Latent Pathogen of Apple Fruit Ring Rot in China.</title>
        <authorList>
            <person name="Yu C."/>
            <person name="Diao Y."/>
            <person name="Lu Q."/>
            <person name="Zhao J."/>
            <person name="Cui S."/>
            <person name="Peng C."/>
            <person name="He B."/>
            <person name="Liu H."/>
        </authorList>
    </citation>
    <scope>NUCLEOTIDE SEQUENCE [LARGE SCALE GENOMIC DNA]</scope>
    <source>
        <strain evidence="3">Sdau11-99</strain>
    </source>
</reference>
<name>A0A8H4NAF9_9PEZI</name>
<protein>
    <submittedName>
        <fullName evidence="3">Retrotransposon gag protein</fullName>
    </submittedName>
</protein>
<accession>A0A8H4NAF9</accession>
<dbReference type="Proteomes" id="UP000572817">
    <property type="component" value="Unassembled WGS sequence"/>
</dbReference>
<dbReference type="AlphaFoldDB" id="A0A8H4NAF9"/>
<dbReference type="PANTHER" id="PTHR15503">
    <property type="entry name" value="LDOC1 RELATED"/>
    <property type="match status" value="1"/>
</dbReference>
<feature type="compositionally biased region" description="Basic and acidic residues" evidence="1">
    <location>
        <begin position="228"/>
        <end position="237"/>
    </location>
</feature>
<dbReference type="OrthoDB" id="3964940at2759"/>
<dbReference type="PANTHER" id="PTHR15503:SF22">
    <property type="entry name" value="TRANSPOSON TY3-I GAG POLYPROTEIN"/>
    <property type="match status" value="1"/>
</dbReference>
<sequence length="264" mass="30887">MPTNEQLLNMILELRNENAVLRNQLNQVPRPPPATKVKVPKPDLYYGDRKKTQAFIIQLDDYIHFTRGDFASPADQVLYASTYLRGSAKQWFRPFKREYQEKPQYLWSETTTVVFSDYRNFTKQLKGAFSGIDETRLATRTLMSLKQKGTVQDYTARFQDAAYTAEGHSDLTLRTFYYQGLKDEIKEAITYHEEPETLNDIIKLAVLIDKRRSERWFDKKGYHANTSESRRPRHTQEGGDAMELDAAEKGEQGKKEKRGRRQWT</sequence>
<feature type="region of interest" description="Disordered" evidence="1">
    <location>
        <begin position="223"/>
        <end position="264"/>
    </location>
</feature>
<dbReference type="EMBL" id="WWBZ02000001">
    <property type="protein sequence ID" value="KAF4313288.1"/>
    <property type="molecule type" value="Genomic_DNA"/>
</dbReference>
<dbReference type="Pfam" id="PF03732">
    <property type="entry name" value="Retrotrans_gag"/>
    <property type="match status" value="1"/>
</dbReference>
<comment type="caution">
    <text evidence="3">The sequence shown here is derived from an EMBL/GenBank/DDBJ whole genome shotgun (WGS) entry which is preliminary data.</text>
</comment>
<evidence type="ECO:0000313" key="3">
    <source>
        <dbReference type="EMBL" id="KAF4313288.1"/>
    </source>
</evidence>
<gene>
    <name evidence="3" type="ORF">GTA08_BOTSDO00992</name>
</gene>
<evidence type="ECO:0000313" key="4">
    <source>
        <dbReference type="Proteomes" id="UP000572817"/>
    </source>
</evidence>
<organism evidence="3 4">
    <name type="scientific">Botryosphaeria dothidea</name>
    <dbReference type="NCBI Taxonomy" id="55169"/>
    <lineage>
        <taxon>Eukaryota</taxon>
        <taxon>Fungi</taxon>
        <taxon>Dikarya</taxon>
        <taxon>Ascomycota</taxon>
        <taxon>Pezizomycotina</taxon>
        <taxon>Dothideomycetes</taxon>
        <taxon>Dothideomycetes incertae sedis</taxon>
        <taxon>Botryosphaeriales</taxon>
        <taxon>Botryosphaeriaceae</taxon>
        <taxon>Botryosphaeria</taxon>
    </lineage>
</organism>
<evidence type="ECO:0000256" key="1">
    <source>
        <dbReference type="SAM" id="MobiDB-lite"/>
    </source>
</evidence>
<keyword evidence="4" id="KW-1185">Reference proteome</keyword>
<evidence type="ECO:0000259" key="2">
    <source>
        <dbReference type="Pfam" id="PF03732"/>
    </source>
</evidence>
<proteinExistence type="predicted"/>
<feature type="domain" description="Retrotransposon gag" evidence="2">
    <location>
        <begin position="79"/>
        <end position="182"/>
    </location>
</feature>